<dbReference type="Proteomes" id="UP000596329">
    <property type="component" value="Chromosome"/>
</dbReference>
<proteinExistence type="predicted"/>
<gene>
    <name evidence="1" type="ORF">H0H26_10110</name>
</gene>
<dbReference type="InterPro" id="IPR011050">
    <property type="entry name" value="Pectin_lyase_fold/virulence"/>
</dbReference>
<protein>
    <submittedName>
        <fullName evidence="1">Uncharacterized protein</fullName>
    </submittedName>
</protein>
<dbReference type="SUPFAM" id="SSF51126">
    <property type="entry name" value="Pectin lyase-like"/>
    <property type="match status" value="1"/>
</dbReference>
<dbReference type="RefSeq" id="WP_063742183.1">
    <property type="nucleotide sequence ID" value="NZ_CP059075.1"/>
</dbReference>
<dbReference type="AlphaFoldDB" id="A0A7U2NDX2"/>
<name>A0A7U2NDX2_FLAPS</name>
<sequence length="513" mass="56339">MRYSILFILALVICITSCRKDFETVPSSGKLEFSKTTVYLDTVFANIGSSTYMLKVYNRSNNDITIPSIALGKGNASKYRLMVDGMRGTNGKIFPNVQLLAHDSLFVFIETTVDIAAANPADMLYTDEILFDAGALQQKVNLVTLIQDAVFLFPDRTINEQLQLDNNDPNSYTYGFELTGTKLHFTKAKPYVIYGYAGVDSGKKLIIDKGARIHFHDKSGIFVKRGGSIQVNGLPSPTATPLVNEVIFEGDRLEPSFAETPGQWGIIYLAEGSTNNVFNHVTIKNSTVGIFIDRQDATAVQISNTQIYNSSNYGIIARKGKINGDNIVINNAGKSSLACILGGTYNFVHCTFADYWQGTSRQSPTVYLDNAYTENGRIVSVSLQLQANFTNCIIYGPNNIEMGINKVDTPGLNFMTNITNCLIKFNDTNNQFSGNPLYTNLFAPSNNNLRSNSTTTFDPKFKNVAKNNLRIGLASAAKGRANSNAPYYITLDADGNSRTFPTSDIGAYEHASN</sequence>
<evidence type="ECO:0000313" key="2">
    <source>
        <dbReference type="Proteomes" id="UP000596329"/>
    </source>
</evidence>
<dbReference type="EMBL" id="CP059075">
    <property type="protein sequence ID" value="QRE03249.1"/>
    <property type="molecule type" value="Genomic_DNA"/>
</dbReference>
<evidence type="ECO:0000313" key="1">
    <source>
        <dbReference type="EMBL" id="QRE03249.1"/>
    </source>
</evidence>
<organism evidence="1 2">
    <name type="scientific">Flavobacterium psychrophilum</name>
    <dbReference type="NCBI Taxonomy" id="96345"/>
    <lineage>
        <taxon>Bacteria</taxon>
        <taxon>Pseudomonadati</taxon>
        <taxon>Bacteroidota</taxon>
        <taxon>Flavobacteriia</taxon>
        <taxon>Flavobacteriales</taxon>
        <taxon>Flavobacteriaceae</taxon>
        <taxon>Flavobacterium</taxon>
    </lineage>
</organism>
<accession>A0A7U2NDX2</accession>
<reference evidence="1 2" key="1">
    <citation type="submission" date="2020-07" db="EMBL/GenBank/DDBJ databases">
        <title>Genomic characterization of Flavobacterium psychrophilum strains.</title>
        <authorList>
            <person name="Castillo D."/>
            <person name="Jorgensen J."/>
            <person name="Middelboe M."/>
        </authorList>
    </citation>
    <scope>NUCLEOTIDE SEQUENCE [LARGE SCALE GENOMIC DNA]</scope>
    <source>
        <strain evidence="1 2">FPS-R7</strain>
    </source>
</reference>